<dbReference type="AlphaFoldDB" id="A0A4Q2L6K2"/>
<comment type="caution">
    <text evidence="5">The sequence shown here is derived from an EMBL/GenBank/DDBJ whole genome shotgun (WGS) entry which is preliminary data.</text>
</comment>
<dbReference type="Pfam" id="PF00356">
    <property type="entry name" value="LacI"/>
    <property type="match status" value="1"/>
</dbReference>
<dbReference type="SUPFAM" id="SSF53822">
    <property type="entry name" value="Periplasmic binding protein-like I"/>
    <property type="match status" value="1"/>
</dbReference>
<dbReference type="PANTHER" id="PTHR30146">
    <property type="entry name" value="LACI-RELATED TRANSCRIPTIONAL REPRESSOR"/>
    <property type="match status" value="1"/>
</dbReference>
<dbReference type="CDD" id="cd01392">
    <property type="entry name" value="HTH_LacI"/>
    <property type="match status" value="1"/>
</dbReference>
<evidence type="ECO:0000313" key="6">
    <source>
        <dbReference type="Proteomes" id="UP000293865"/>
    </source>
</evidence>
<dbReference type="GO" id="GO:0000976">
    <property type="term" value="F:transcription cis-regulatory region binding"/>
    <property type="evidence" value="ECO:0007669"/>
    <property type="project" value="TreeGrafter"/>
</dbReference>
<evidence type="ECO:0000256" key="3">
    <source>
        <dbReference type="ARBA" id="ARBA00023163"/>
    </source>
</evidence>
<protein>
    <submittedName>
        <fullName evidence="5">LacI family transcriptional regulator</fullName>
    </submittedName>
</protein>
<dbReference type="Gene3D" id="1.10.260.40">
    <property type="entry name" value="lambda repressor-like DNA-binding domains"/>
    <property type="match status" value="1"/>
</dbReference>
<dbReference type="Pfam" id="PF13377">
    <property type="entry name" value="Peripla_BP_3"/>
    <property type="match status" value="1"/>
</dbReference>
<dbReference type="InterPro" id="IPR046335">
    <property type="entry name" value="LacI/GalR-like_sensor"/>
</dbReference>
<dbReference type="SMART" id="SM00354">
    <property type="entry name" value="HTH_LACI"/>
    <property type="match status" value="1"/>
</dbReference>
<dbReference type="InterPro" id="IPR010982">
    <property type="entry name" value="Lambda_DNA-bd_dom_sf"/>
</dbReference>
<dbReference type="GO" id="GO:0003700">
    <property type="term" value="F:DNA-binding transcription factor activity"/>
    <property type="evidence" value="ECO:0007669"/>
    <property type="project" value="TreeGrafter"/>
</dbReference>
<name>A0A4Q2L6K2_9MICO</name>
<accession>A0A4Q2L6K2</accession>
<dbReference type="EMBL" id="SDPN01000009">
    <property type="protein sequence ID" value="RXZ71861.1"/>
    <property type="molecule type" value="Genomic_DNA"/>
</dbReference>
<keyword evidence="6" id="KW-1185">Reference proteome</keyword>
<dbReference type="Proteomes" id="UP000293865">
    <property type="component" value="Unassembled WGS sequence"/>
</dbReference>
<dbReference type="PROSITE" id="PS00356">
    <property type="entry name" value="HTH_LACI_1"/>
    <property type="match status" value="1"/>
</dbReference>
<gene>
    <name evidence="5" type="ORF">ESP51_06940</name>
</gene>
<dbReference type="InterPro" id="IPR028082">
    <property type="entry name" value="Peripla_BP_I"/>
</dbReference>
<proteinExistence type="predicted"/>
<organism evidence="5 6">
    <name type="scientific">Agromyces albus</name>
    <dbReference type="NCBI Taxonomy" id="205332"/>
    <lineage>
        <taxon>Bacteria</taxon>
        <taxon>Bacillati</taxon>
        <taxon>Actinomycetota</taxon>
        <taxon>Actinomycetes</taxon>
        <taxon>Micrococcales</taxon>
        <taxon>Microbacteriaceae</taxon>
        <taxon>Agromyces</taxon>
    </lineage>
</organism>
<dbReference type="PANTHER" id="PTHR30146:SF153">
    <property type="entry name" value="LACTOSE OPERON REPRESSOR"/>
    <property type="match status" value="1"/>
</dbReference>
<sequence>MSAVRRLVMRCRLIYAFWRAPRHRTGLSGGSKRNPKHFRRWNCPITLRLEQLPPRGCATFANHYPVDMGPDPARTPTLRDIARAAGVSVPTVSKVLNGRGDVSPATRERVQEATAQIGYRRVPSAAVDAMIAEQLVDLVLPAVGDSWASALIGGVERVAAESALDLVIIMVRKDDTQRRSWVERLVDHRSRGALVAVEQPSAVERRLLDRARVPFVLIDPAGTPDRSAPSVGASNWAGGHDAANLLLDRGHTSLAVIAGDPRSLNSRERAGGFLSGVRERHPNLSVPVVYGGWLMETSARAARNLLTSTARPTAVFACNDNMALGVYAAARSLDLRIPDDLSVIGFDDLVEARLASPPLTTIRQPIAEIGATALRTLLDLRSGHPTSRRLELATELVMRGSVAAAPR</sequence>
<dbReference type="OrthoDB" id="3227375at2"/>
<keyword evidence="3" id="KW-0804">Transcription</keyword>
<dbReference type="InterPro" id="IPR000843">
    <property type="entry name" value="HTH_LacI"/>
</dbReference>
<evidence type="ECO:0000259" key="4">
    <source>
        <dbReference type="PROSITE" id="PS50932"/>
    </source>
</evidence>
<dbReference type="PROSITE" id="PS50932">
    <property type="entry name" value="HTH_LACI_2"/>
    <property type="match status" value="1"/>
</dbReference>
<keyword evidence="1" id="KW-0805">Transcription regulation</keyword>
<dbReference type="SUPFAM" id="SSF47413">
    <property type="entry name" value="lambda repressor-like DNA-binding domains"/>
    <property type="match status" value="1"/>
</dbReference>
<evidence type="ECO:0000313" key="5">
    <source>
        <dbReference type="EMBL" id="RXZ71861.1"/>
    </source>
</evidence>
<dbReference type="Gene3D" id="3.40.50.2300">
    <property type="match status" value="2"/>
</dbReference>
<evidence type="ECO:0000256" key="1">
    <source>
        <dbReference type="ARBA" id="ARBA00023015"/>
    </source>
</evidence>
<reference evidence="5 6" key="1">
    <citation type="submission" date="2019-01" db="EMBL/GenBank/DDBJ databases">
        <title>Agromyces.</title>
        <authorList>
            <person name="Li J."/>
        </authorList>
    </citation>
    <scope>NUCLEOTIDE SEQUENCE [LARGE SCALE GENOMIC DNA]</scope>
    <source>
        <strain evidence="5 6">DSM 15934</strain>
    </source>
</reference>
<evidence type="ECO:0000256" key="2">
    <source>
        <dbReference type="ARBA" id="ARBA00023125"/>
    </source>
</evidence>
<dbReference type="PRINTS" id="PR00036">
    <property type="entry name" value="HTHLACI"/>
</dbReference>
<keyword evidence="2" id="KW-0238">DNA-binding</keyword>
<feature type="domain" description="HTH lacI-type" evidence="4">
    <location>
        <begin position="76"/>
        <end position="130"/>
    </location>
</feature>